<keyword evidence="8" id="KW-0470">Melanin biosynthesis</keyword>
<feature type="signal peptide" evidence="12">
    <location>
        <begin position="1"/>
        <end position="23"/>
    </location>
</feature>
<dbReference type="GO" id="GO:0042438">
    <property type="term" value="P:melanin biosynthetic process"/>
    <property type="evidence" value="ECO:0007669"/>
    <property type="project" value="UniProtKB-KW"/>
</dbReference>
<evidence type="ECO:0000313" key="14">
    <source>
        <dbReference type="EMBL" id="KAF1952565.1"/>
    </source>
</evidence>
<evidence type="ECO:0000256" key="5">
    <source>
        <dbReference type="ARBA" id="ARBA00023002"/>
    </source>
</evidence>
<evidence type="ECO:0000313" key="15">
    <source>
        <dbReference type="Proteomes" id="UP000800035"/>
    </source>
</evidence>
<dbReference type="PANTHER" id="PTHR11474">
    <property type="entry name" value="TYROSINASE FAMILY MEMBER"/>
    <property type="match status" value="1"/>
</dbReference>
<feature type="compositionally biased region" description="Low complexity" evidence="11">
    <location>
        <begin position="598"/>
        <end position="620"/>
    </location>
</feature>
<evidence type="ECO:0000256" key="1">
    <source>
        <dbReference type="ARBA" id="ARBA00001973"/>
    </source>
</evidence>
<comment type="catalytic activity">
    <reaction evidence="9">
        <text>2 L-dopa + O2 = 2 L-dopaquinone + 2 H2O</text>
        <dbReference type="Rhea" id="RHEA:34287"/>
        <dbReference type="ChEBI" id="CHEBI:15377"/>
        <dbReference type="ChEBI" id="CHEBI:15379"/>
        <dbReference type="ChEBI" id="CHEBI:57504"/>
        <dbReference type="ChEBI" id="CHEBI:57924"/>
        <dbReference type="EC" id="1.14.18.1"/>
    </reaction>
</comment>
<evidence type="ECO:0000256" key="9">
    <source>
        <dbReference type="ARBA" id="ARBA00048233"/>
    </source>
</evidence>
<protein>
    <recommendedName>
        <fullName evidence="3">tyrosinase</fullName>
        <ecNumber evidence="3">1.14.18.1</ecNumber>
    </recommendedName>
</protein>
<dbReference type="Gene3D" id="1.10.1280.10">
    <property type="entry name" value="Di-copper center containing domain from catechol oxidase"/>
    <property type="match status" value="1"/>
</dbReference>
<comment type="similarity">
    <text evidence="2">Belongs to the tyrosinase family.</text>
</comment>
<keyword evidence="6" id="KW-0186">Copper</keyword>
<dbReference type="OrthoDB" id="6132182at2759"/>
<dbReference type="PRINTS" id="PR00092">
    <property type="entry name" value="TYROSINASE"/>
</dbReference>
<comment type="cofactor">
    <cofactor evidence="1">
        <name>Cu(2+)</name>
        <dbReference type="ChEBI" id="CHEBI:29036"/>
    </cofactor>
</comment>
<feature type="chain" id="PRO_5025473853" description="tyrosinase" evidence="12">
    <location>
        <begin position="24"/>
        <end position="744"/>
    </location>
</feature>
<feature type="compositionally biased region" description="Polar residues" evidence="11">
    <location>
        <begin position="625"/>
        <end position="634"/>
    </location>
</feature>
<feature type="domain" description="Tyrosinase copper-binding" evidence="13">
    <location>
        <begin position="328"/>
        <end position="339"/>
    </location>
</feature>
<dbReference type="Proteomes" id="UP000800035">
    <property type="component" value="Unassembled WGS sequence"/>
</dbReference>
<comment type="catalytic activity">
    <reaction evidence="10">
        <text>L-tyrosine + O2 = L-dopaquinone + H2O</text>
        <dbReference type="Rhea" id="RHEA:18117"/>
        <dbReference type="ChEBI" id="CHEBI:15377"/>
        <dbReference type="ChEBI" id="CHEBI:15379"/>
        <dbReference type="ChEBI" id="CHEBI:57924"/>
        <dbReference type="ChEBI" id="CHEBI:58315"/>
        <dbReference type="EC" id="1.14.18.1"/>
    </reaction>
</comment>
<feature type="region of interest" description="Disordered" evidence="11">
    <location>
        <begin position="592"/>
        <end position="710"/>
    </location>
</feature>
<dbReference type="Pfam" id="PF00264">
    <property type="entry name" value="Tyrosinase"/>
    <property type="match status" value="1"/>
</dbReference>
<keyword evidence="12" id="KW-0732">Signal</keyword>
<evidence type="ECO:0000256" key="11">
    <source>
        <dbReference type="SAM" id="MobiDB-lite"/>
    </source>
</evidence>
<keyword evidence="5" id="KW-0560">Oxidoreductase</keyword>
<dbReference type="InterPro" id="IPR041640">
    <property type="entry name" value="Tyrosinase_C"/>
</dbReference>
<feature type="compositionally biased region" description="Low complexity" evidence="11">
    <location>
        <begin position="662"/>
        <end position="697"/>
    </location>
</feature>
<dbReference type="InterPro" id="IPR002227">
    <property type="entry name" value="Tyrosinase_Cu-bd"/>
</dbReference>
<dbReference type="InterPro" id="IPR008922">
    <property type="entry name" value="Di-copper_centre_dom_sf"/>
</dbReference>
<feature type="compositionally biased region" description="Polar residues" evidence="11">
    <location>
        <begin position="698"/>
        <end position="707"/>
    </location>
</feature>
<dbReference type="InterPro" id="IPR050316">
    <property type="entry name" value="Tyrosinase/Hemocyanin"/>
</dbReference>
<keyword evidence="4" id="KW-0479">Metal-binding</keyword>
<evidence type="ECO:0000256" key="3">
    <source>
        <dbReference type="ARBA" id="ARBA00011906"/>
    </source>
</evidence>
<dbReference type="SUPFAM" id="SSF48056">
    <property type="entry name" value="Di-copper centre-containing domain"/>
    <property type="match status" value="1"/>
</dbReference>
<evidence type="ECO:0000259" key="13">
    <source>
        <dbReference type="PROSITE" id="PS00498"/>
    </source>
</evidence>
<evidence type="ECO:0000256" key="8">
    <source>
        <dbReference type="ARBA" id="ARBA00023101"/>
    </source>
</evidence>
<keyword evidence="7" id="KW-0503">Monooxygenase</keyword>
<keyword evidence="15" id="KW-1185">Reference proteome</keyword>
<dbReference type="EMBL" id="ML977010">
    <property type="protein sequence ID" value="KAF1952565.1"/>
    <property type="molecule type" value="Genomic_DNA"/>
</dbReference>
<reference evidence="14" key="1">
    <citation type="journal article" date="2020" name="Stud. Mycol.">
        <title>101 Dothideomycetes genomes: a test case for predicting lifestyles and emergence of pathogens.</title>
        <authorList>
            <person name="Haridas S."/>
            <person name="Albert R."/>
            <person name="Binder M."/>
            <person name="Bloem J."/>
            <person name="Labutti K."/>
            <person name="Salamov A."/>
            <person name="Andreopoulos B."/>
            <person name="Baker S."/>
            <person name="Barry K."/>
            <person name="Bills G."/>
            <person name="Bluhm B."/>
            <person name="Cannon C."/>
            <person name="Castanera R."/>
            <person name="Culley D."/>
            <person name="Daum C."/>
            <person name="Ezra D."/>
            <person name="Gonzalez J."/>
            <person name="Henrissat B."/>
            <person name="Kuo A."/>
            <person name="Liang C."/>
            <person name="Lipzen A."/>
            <person name="Lutzoni F."/>
            <person name="Magnuson J."/>
            <person name="Mondo S."/>
            <person name="Nolan M."/>
            <person name="Ohm R."/>
            <person name="Pangilinan J."/>
            <person name="Park H.-J."/>
            <person name="Ramirez L."/>
            <person name="Alfaro M."/>
            <person name="Sun H."/>
            <person name="Tritt A."/>
            <person name="Yoshinaga Y."/>
            <person name="Zwiers L.-H."/>
            <person name="Turgeon B."/>
            <person name="Goodwin S."/>
            <person name="Spatafora J."/>
            <person name="Crous P."/>
            <person name="Grigoriev I."/>
        </authorList>
    </citation>
    <scope>NUCLEOTIDE SEQUENCE</scope>
    <source>
        <strain evidence="14">CBS 675.92</strain>
    </source>
</reference>
<dbReference type="PROSITE" id="PS00498">
    <property type="entry name" value="TYROSINASE_2"/>
    <property type="match status" value="1"/>
</dbReference>
<gene>
    <name evidence="14" type="ORF">CC80DRAFT_422419</name>
</gene>
<proteinExistence type="inferred from homology"/>
<name>A0A6A5TIJ7_9PLEO</name>
<evidence type="ECO:0000256" key="4">
    <source>
        <dbReference type="ARBA" id="ARBA00022723"/>
    </source>
</evidence>
<dbReference type="PANTHER" id="PTHR11474:SF76">
    <property type="entry name" value="SHKT DOMAIN-CONTAINING PROTEIN"/>
    <property type="match status" value="1"/>
</dbReference>
<dbReference type="GO" id="GO:0046872">
    <property type="term" value="F:metal ion binding"/>
    <property type="evidence" value="ECO:0007669"/>
    <property type="project" value="UniProtKB-KW"/>
</dbReference>
<dbReference type="GO" id="GO:0004503">
    <property type="term" value="F:tyrosinase activity"/>
    <property type="evidence" value="ECO:0007669"/>
    <property type="project" value="UniProtKB-EC"/>
</dbReference>
<accession>A0A6A5TIJ7</accession>
<evidence type="ECO:0000256" key="2">
    <source>
        <dbReference type="ARBA" id="ARBA00009928"/>
    </source>
</evidence>
<organism evidence="14 15">
    <name type="scientific">Byssothecium circinans</name>
    <dbReference type="NCBI Taxonomy" id="147558"/>
    <lineage>
        <taxon>Eukaryota</taxon>
        <taxon>Fungi</taxon>
        <taxon>Dikarya</taxon>
        <taxon>Ascomycota</taxon>
        <taxon>Pezizomycotina</taxon>
        <taxon>Dothideomycetes</taxon>
        <taxon>Pleosporomycetidae</taxon>
        <taxon>Pleosporales</taxon>
        <taxon>Massarineae</taxon>
        <taxon>Massarinaceae</taxon>
        <taxon>Byssothecium</taxon>
    </lineage>
</organism>
<evidence type="ECO:0000256" key="12">
    <source>
        <dbReference type="SAM" id="SignalP"/>
    </source>
</evidence>
<dbReference type="EC" id="1.14.18.1" evidence="3"/>
<evidence type="ECO:0000256" key="7">
    <source>
        <dbReference type="ARBA" id="ARBA00023033"/>
    </source>
</evidence>
<dbReference type="AlphaFoldDB" id="A0A6A5TIJ7"/>
<evidence type="ECO:0000256" key="6">
    <source>
        <dbReference type="ARBA" id="ARBA00023008"/>
    </source>
</evidence>
<evidence type="ECO:0000256" key="10">
    <source>
        <dbReference type="ARBA" id="ARBA00048881"/>
    </source>
</evidence>
<dbReference type="Pfam" id="PF18132">
    <property type="entry name" value="Tyrosinase_C"/>
    <property type="match status" value="1"/>
</dbReference>
<sequence length="744" mass="81040">MKSFFTAFGGFTTSLSLLTLAQAAAPYGNGTLTNSTSSAGSGSCGIPGRTDENSYFSVVGVQGTGVQVRQELRELEKDTETWNLFLQAFARFQDMDQNDKVSYFKVAGMLEWDGVKGEGLKGYCPHNSNLFGSWHRPYLALFEQVLHDRARDIANEYPAGAAREKALKVADKIRLPYWDWAMDPPNKDEGVMPKCLRQPRVTITYPNGTKGEIRNPLYEYDFHPLRYDDFSALSEFQFKNWNTSIRAPLDGYAENATSRNDEANSRVGSQQPNNRDTLYKLLTIHQPWNQWSTKANGGNIGSVETIHDGVHNSFGLGHMGIVEVSSFDPVFWFHHCNMDRIMAIYQSRYPDTWVEDAKQAAGTFTMAEGSIQGPDSVLTPFHMNAKGDMWTSSVSRNWTSFGYTYPELVSNPSNDTLTLTINKLYKPQTQGLNNNNTITTLGIGKENKTADATDWLAEVNMPSDIQISYSVRAFLGTPDADPKKWPTDPNYVGQIASLSSPRMDSNTIITGSITLTDKLAAKYKSGELKSLETTEVTNWLKTNFHWRIQALDYTEIPRAHPPKGLNVTVFSVPVHLPHNATDVPQWTGPFNYQPEIEGNPPAYNPNSPSNTTTTGPAYNGTTGGFNETSGTWVWNETDAKEEKKSRSSAAAKSSATPISLNGGKSSSATTTGTGGAAPSSSSGVGSPSKAPSAASGTVTQPPSSASVTPGAGQSVVVETLSNGDVVTRVVTLVVTVEVPAPTDA</sequence>